<keyword evidence="3" id="KW-1185">Reference proteome</keyword>
<comment type="caution">
    <text evidence="2">The sequence shown here is derived from an EMBL/GenBank/DDBJ whole genome shotgun (WGS) entry which is preliminary data.</text>
</comment>
<accession>A0A9X2BEV5</accession>
<evidence type="ECO:0000313" key="3">
    <source>
        <dbReference type="Proteomes" id="UP001139011"/>
    </source>
</evidence>
<keyword evidence="1" id="KW-1133">Transmembrane helix</keyword>
<proteinExistence type="predicted"/>
<keyword evidence="1" id="KW-0812">Transmembrane</keyword>
<keyword evidence="1" id="KW-0472">Membrane</keyword>
<organism evidence="2 3">
    <name type="scientific">Fictibacillus marinisediminis</name>
    <dbReference type="NCBI Taxonomy" id="2878389"/>
    <lineage>
        <taxon>Bacteria</taxon>
        <taxon>Bacillati</taxon>
        <taxon>Bacillota</taxon>
        <taxon>Bacilli</taxon>
        <taxon>Bacillales</taxon>
        <taxon>Fictibacillaceae</taxon>
        <taxon>Fictibacillus</taxon>
    </lineage>
</organism>
<protein>
    <submittedName>
        <fullName evidence="2">Uncharacterized protein</fullName>
    </submittedName>
</protein>
<dbReference type="Proteomes" id="UP001139011">
    <property type="component" value="Unassembled WGS sequence"/>
</dbReference>
<name>A0A9X2BEV5_9BACL</name>
<evidence type="ECO:0000313" key="2">
    <source>
        <dbReference type="EMBL" id="MCK6259389.1"/>
    </source>
</evidence>
<dbReference type="RefSeq" id="WP_248254760.1">
    <property type="nucleotide sequence ID" value="NZ_JAIWJX010000003.1"/>
</dbReference>
<evidence type="ECO:0000256" key="1">
    <source>
        <dbReference type="SAM" id="Phobius"/>
    </source>
</evidence>
<reference evidence="2" key="1">
    <citation type="submission" date="2021-09" db="EMBL/GenBank/DDBJ databases">
        <title>Genome analysis of Fictibacillus sp. KIGAM418 isolated from marine sediment.</title>
        <authorList>
            <person name="Seo M.-J."/>
            <person name="Cho E.-S."/>
            <person name="Hwang C.Y."/>
        </authorList>
    </citation>
    <scope>NUCLEOTIDE SEQUENCE</scope>
    <source>
        <strain evidence="2">KIGAM418</strain>
    </source>
</reference>
<feature type="transmembrane region" description="Helical" evidence="1">
    <location>
        <begin position="20"/>
        <end position="41"/>
    </location>
</feature>
<dbReference type="AlphaFoldDB" id="A0A9X2BEV5"/>
<gene>
    <name evidence="2" type="ORF">LCY76_22720</name>
</gene>
<dbReference type="EMBL" id="JAIWJX010000003">
    <property type="protein sequence ID" value="MCK6259389.1"/>
    <property type="molecule type" value="Genomic_DNA"/>
</dbReference>
<sequence length="46" mass="5073">MEIGGLMAYAFKVFLGNPDIMAALITWAVISTLALTVIEIFKETRL</sequence>